<keyword evidence="2" id="KW-1185">Reference proteome</keyword>
<evidence type="ECO:0000313" key="2">
    <source>
        <dbReference type="Proteomes" id="UP000286947"/>
    </source>
</evidence>
<dbReference type="RefSeq" id="WP_126979969.1">
    <property type="nucleotide sequence ID" value="NZ_CAWUGC010000015.1"/>
</dbReference>
<dbReference type="OrthoDB" id="9807902at2"/>
<accession>A0A433SCM9</accession>
<proteinExistence type="predicted"/>
<sequence>MASRPVVLVGHAHMCPIHGPGVVVTGSPTSILNGRPVARVGDLVSCGATIITGSAIASLDDGHPIARLGDVTSHGGTLIEGESDWLLD</sequence>
<dbReference type="CDD" id="cd14743">
    <property type="entry name" value="PAAR_CT_1"/>
    <property type="match status" value="1"/>
</dbReference>
<dbReference type="EMBL" id="PQSP01000004">
    <property type="protein sequence ID" value="RUS66480.1"/>
    <property type="molecule type" value="Genomic_DNA"/>
</dbReference>
<dbReference type="Gene3D" id="2.60.200.60">
    <property type="match status" value="1"/>
</dbReference>
<evidence type="ECO:0000313" key="1">
    <source>
        <dbReference type="EMBL" id="RUS66480.1"/>
    </source>
</evidence>
<gene>
    <name evidence="1" type="ORF">CUZ56_01760</name>
</gene>
<comment type="caution">
    <text evidence="1">The sequence shown here is derived from an EMBL/GenBank/DDBJ whole genome shotgun (WGS) entry which is preliminary data.</text>
</comment>
<name>A0A433SCM9_9BURK</name>
<protein>
    <submittedName>
        <fullName evidence="1">Uncharacterized protein</fullName>
    </submittedName>
</protein>
<dbReference type="InterPro" id="IPR008727">
    <property type="entry name" value="PAAR_motif"/>
</dbReference>
<reference evidence="1 2" key="1">
    <citation type="submission" date="2018-01" db="EMBL/GenBank/DDBJ databases">
        <title>Saezia sanguinis gen. nov., sp. nov., in the order Burkholderiales isolated from human blood.</title>
        <authorList>
            <person name="Medina-Pascual M.J."/>
            <person name="Valdezate S."/>
            <person name="Monzon S."/>
            <person name="Cuesta I."/>
            <person name="Carrasco G."/>
            <person name="Villalon P."/>
            <person name="Saez-Nieto J.A."/>
        </authorList>
    </citation>
    <scope>NUCLEOTIDE SEQUENCE [LARGE SCALE GENOMIC DNA]</scope>
    <source>
        <strain evidence="1 2">CNM695-12</strain>
    </source>
</reference>
<dbReference type="Pfam" id="PF05488">
    <property type="entry name" value="PAAR_motif"/>
    <property type="match status" value="1"/>
</dbReference>
<organism evidence="1 2">
    <name type="scientific">Saezia sanguinis</name>
    <dbReference type="NCBI Taxonomy" id="1965230"/>
    <lineage>
        <taxon>Bacteria</taxon>
        <taxon>Pseudomonadati</taxon>
        <taxon>Pseudomonadota</taxon>
        <taxon>Betaproteobacteria</taxon>
        <taxon>Burkholderiales</taxon>
        <taxon>Saeziaceae</taxon>
        <taxon>Saezia</taxon>
    </lineage>
</organism>
<dbReference type="Proteomes" id="UP000286947">
    <property type="component" value="Unassembled WGS sequence"/>
</dbReference>
<dbReference type="AlphaFoldDB" id="A0A433SCM9"/>